<protein>
    <submittedName>
        <fullName evidence="1">Uncharacterized protein</fullName>
    </submittedName>
</protein>
<dbReference type="RefSeq" id="WP_286661932.1">
    <property type="nucleotide sequence ID" value="NZ_JASZYV010000004.1"/>
</dbReference>
<name>A0ABT7NFV0_9BURK</name>
<sequence>MLINRNGDIAAGLWLSDERGTGWFLSGGNKPAALFNNHRGPTHWTRLPAVPPLETG</sequence>
<comment type="caution">
    <text evidence="1">The sequence shown here is derived from an EMBL/GenBank/DDBJ whole genome shotgun (WGS) entry which is preliminary data.</text>
</comment>
<dbReference type="EMBL" id="JASZYV010000004">
    <property type="protein sequence ID" value="MDM0046824.1"/>
    <property type="molecule type" value="Genomic_DNA"/>
</dbReference>
<evidence type="ECO:0000313" key="1">
    <source>
        <dbReference type="EMBL" id="MDM0046824.1"/>
    </source>
</evidence>
<accession>A0ABT7NFV0</accession>
<dbReference type="Proteomes" id="UP001174908">
    <property type="component" value="Unassembled WGS sequence"/>
</dbReference>
<reference evidence="1" key="1">
    <citation type="submission" date="2023-06" db="EMBL/GenBank/DDBJ databases">
        <authorList>
            <person name="Jiang Y."/>
            <person name="Liu Q."/>
        </authorList>
    </citation>
    <scope>NUCLEOTIDE SEQUENCE</scope>
    <source>
        <strain evidence="1">CGMCC 1.12089</strain>
    </source>
</reference>
<evidence type="ECO:0000313" key="2">
    <source>
        <dbReference type="Proteomes" id="UP001174908"/>
    </source>
</evidence>
<keyword evidence="2" id="KW-1185">Reference proteome</keyword>
<organism evidence="1 2">
    <name type="scientific">Variovorax dokdonensis</name>
    <dbReference type="NCBI Taxonomy" id="344883"/>
    <lineage>
        <taxon>Bacteria</taxon>
        <taxon>Pseudomonadati</taxon>
        <taxon>Pseudomonadota</taxon>
        <taxon>Betaproteobacteria</taxon>
        <taxon>Burkholderiales</taxon>
        <taxon>Comamonadaceae</taxon>
        <taxon>Variovorax</taxon>
    </lineage>
</organism>
<proteinExistence type="predicted"/>
<gene>
    <name evidence="1" type="ORF">QTH91_20195</name>
</gene>